<evidence type="ECO:0000313" key="2">
    <source>
        <dbReference type="Proteomes" id="UP000030786"/>
    </source>
</evidence>
<dbReference type="AlphaFoldDB" id="A0AAU8RGE3"/>
<evidence type="ECO:0000313" key="1">
    <source>
        <dbReference type="EMBL" id="AIZ42371.1"/>
    </source>
</evidence>
<organism evidence="1 2">
    <name type="scientific">Cellulophaga baltica 18</name>
    <dbReference type="NCBI Taxonomy" id="1348584"/>
    <lineage>
        <taxon>Bacteria</taxon>
        <taxon>Pseudomonadati</taxon>
        <taxon>Bacteroidota</taxon>
        <taxon>Flavobacteriia</taxon>
        <taxon>Flavobacteriales</taxon>
        <taxon>Flavobacteriaceae</taxon>
        <taxon>Cellulophaga</taxon>
    </lineage>
</organism>
<name>A0AAU8RGE3_9FLAO</name>
<accession>A0AAU8RGE3</accession>
<dbReference type="EMBL" id="CP009976">
    <property type="protein sequence ID" value="AIZ42371.1"/>
    <property type="molecule type" value="Genomic_DNA"/>
</dbReference>
<gene>
    <name evidence="1" type="ORF">M666_12740</name>
</gene>
<dbReference type="RefSeq" id="WP_039325763.1">
    <property type="nucleotide sequence ID" value="NZ_CP009976.1"/>
</dbReference>
<dbReference type="Proteomes" id="UP000030786">
    <property type="component" value="Chromosome"/>
</dbReference>
<reference evidence="1 2" key="1">
    <citation type="journal article" date="2014" name="Environ. Microbiol.">
        <title>Contrasting genomic patterns and infection strategies of two co-existing Bacteroidetes podovirus genera.</title>
        <authorList>
            <person name="Holmfeldt K."/>
            <person name="Howard-Varona C."/>
            <person name="Solonenko N."/>
            <person name="Sullivan M.B."/>
        </authorList>
    </citation>
    <scope>NUCLEOTIDE SEQUENCE [LARGE SCALE GENOMIC DNA]</scope>
    <source>
        <strain evidence="1 2">18</strain>
    </source>
</reference>
<protein>
    <submittedName>
        <fullName evidence="1">Uncharacterized protein</fullName>
    </submittedName>
</protein>
<proteinExistence type="predicted"/>
<sequence>MQTKTPLTPTDSYIWYTYKMDVRQRSIMGGTANENFITATIKKALVSKNETGYIYQIDTIERKQTNLEGIRAMEDDIVQLQNELIVQTDFSGLPIRIVNLTPIRDKWLAYRAKFKKKHKNQENISNIILEIDSLLNNNKLFTLNFIESEIGTLFFPPIYGSLTNPDETIQQHKNFDNFFAQSALPLNITTLLKERQPNDKMVLVKRFGELNIEKFDHYAVRKFFRKMADNIKLAIPVKVNYIESYDLNKFHAITHSGQILNVQIEALFTFEQIARVTPLNTEL</sequence>
<dbReference type="GeneID" id="78061607"/>
<dbReference type="KEGG" id="cbat:M666_12740"/>